<protein>
    <submittedName>
        <fullName evidence="1 4">Uncharacterized protein</fullName>
    </submittedName>
</protein>
<dbReference type="EMBL" id="AC149210">
    <property type="protein sequence ID" value="ABD32278.1"/>
    <property type="molecule type" value="Genomic_DNA"/>
</dbReference>
<keyword evidence="5" id="KW-1185">Reference proteome</keyword>
<accession>Q2HU67</accession>
<evidence type="ECO:0000313" key="5">
    <source>
        <dbReference type="Proteomes" id="UP000002051"/>
    </source>
</evidence>
<dbReference type="EnsemblPlants" id="AES67596">
    <property type="protein sequence ID" value="AES67596"/>
    <property type="gene ID" value="MTR_2g096600"/>
</dbReference>
<reference evidence="1" key="2">
    <citation type="submission" date="2007-03" db="EMBL/GenBank/DDBJ databases">
        <authorList>
            <consortium name="The International Medicago Genome Annotation Group"/>
        </authorList>
    </citation>
    <scope>NUCLEOTIDE SEQUENCE</scope>
</reference>
<dbReference type="EMBL" id="PSQE01000002">
    <property type="protein sequence ID" value="RHN76060.1"/>
    <property type="molecule type" value="Genomic_DNA"/>
</dbReference>
<name>Q2HU67_MEDTR</name>
<evidence type="ECO:0000313" key="3">
    <source>
        <dbReference type="EMBL" id="RHN76060.1"/>
    </source>
</evidence>
<proteinExistence type="predicted"/>
<dbReference type="PaxDb" id="3880-AES67596"/>
<reference evidence="1" key="1">
    <citation type="submission" date="2004-06" db="EMBL/GenBank/DDBJ databases">
        <authorList>
            <person name="Town C.D."/>
        </authorList>
    </citation>
    <scope>NUCLEOTIDE SEQUENCE</scope>
</reference>
<dbReference type="AlphaFoldDB" id="Q2HU67"/>
<gene>
    <name evidence="2" type="ordered locus">MTR_2g096600</name>
    <name evidence="1" type="ORF">MtrDRAFT_AC149210g2v2</name>
    <name evidence="3" type="ORF">MtrunA17_Chr2g0327941</name>
</gene>
<dbReference type="Gramene" id="rna12334">
    <property type="protein sequence ID" value="RHN76060.1"/>
    <property type="gene ID" value="gene12334"/>
</dbReference>
<dbReference type="Proteomes" id="UP000002051">
    <property type="component" value="Chromosome 2"/>
</dbReference>
<reference evidence="4" key="5">
    <citation type="submission" date="2015-04" db="UniProtKB">
        <authorList>
            <consortium name="EnsemblPlants"/>
        </authorList>
    </citation>
    <scope>IDENTIFICATION</scope>
    <source>
        <strain evidence="4">cv. Jemalong A17</strain>
    </source>
</reference>
<evidence type="ECO:0000313" key="1">
    <source>
        <dbReference type="EMBL" id="ABD32278.1"/>
    </source>
</evidence>
<dbReference type="Proteomes" id="UP000265566">
    <property type="component" value="Chromosome 2"/>
</dbReference>
<dbReference type="EMBL" id="CM001218">
    <property type="protein sequence ID" value="AES67596.1"/>
    <property type="molecule type" value="Genomic_DNA"/>
</dbReference>
<evidence type="ECO:0000313" key="2">
    <source>
        <dbReference type="EMBL" id="AES67596.1"/>
    </source>
</evidence>
<organism evidence="1">
    <name type="scientific">Medicago truncatula</name>
    <name type="common">Barrel medic</name>
    <name type="synonym">Medicago tribuloides</name>
    <dbReference type="NCBI Taxonomy" id="3880"/>
    <lineage>
        <taxon>Eukaryota</taxon>
        <taxon>Viridiplantae</taxon>
        <taxon>Streptophyta</taxon>
        <taxon>Embryophyta</taxon>
        <taxon>Tracheophyta</taxon>
        <taxon>Spermatophyta</taxon>
        <taxon>Magnoliopsida</taxon>
        <taxon>eudicotyledons</taxon>
        <taxon>Gunneridae</taxon>
        <taxon>Pentapetalae</taxon>
        <taxon>rosids</taxon>
        <taxon>fabids</taxon>
        <taxon>Fabales</taxon>
        <taxon>Fabaceae</taxon>
        <taxon>Papilionoideae</taxon>
        <taxon>50 kb inversion clade</taxon>
        <taxon>NPAAA clade</taxon>
        <taxon>Hologalegina</taxon>
        <taxon>IRL clade</taxon>
        <taxon>Trifolieae</taxon>
        <taxon>Medicago</taxon>
    </lineage>
</organism>
<reference evidence="2 5" key="4">
    <citation type="journal article" date="2014" name="BMC Genomics">
        <title>An improved genome release (version Mt4.0) for the model legume Medicago truncatula.</title>
        <authorList>
            <person name="Tang H."/>
            <person name="Krishnakumar V."/>
            <person name="Bidwell S."/>
            <person name="Rosen B."/>
            <person name="Chan A."/>
            <person name="Zhou S."/>
            <person name="Gentzbittel L."/>
            <person name="Childs K.L."/>
            <person name="Yandell M."/>
            <person name="Gundlach H."/>
            <person name="Mayer K.F."/>
            <person name="Schwartz D.C."/>
            <person name="Town C.D."/>
        </authorList>
    </citation>
    <scope>GENOME REANNOTATION</scope>
    <source>
        <strain evidence="4 5">cv. Jemalong A17</strain>
    </source>
</reference>
<reference evidence="3" key="6">
    <citation type="journal article" date="2018" name="Nat. Plants">
        <title>Whole-genome landscape of Medicago truncatula symbiotic genes.</title>
        <authorList>
            <person name="Pecrix Y."/>
            <person name="Gamas P."/>
            <person name="Carrere S."/>
        </authorList>
    </citation>
    <scope>NUCLEOTIDE SEQUENCE</scope>
    <source>
        <tissue evidence="3">Leaves</tissue>
    </source>
</reference>
<dbReference type="HOGENOM" id="CLU_125180_0_0_1"/>
<sequence>MDTLVIDLNTKIVAIYYNRGKLSYLFRVRNYVTLFGFKDQLNQINRQMNHVDTRRVDSVEYRRPLTDSAGRVQFTQMNLMNDDDVRLVFLIFSQYNTKEPPKLDVSLVTYVEEIQKV</sequence>
<reference evidence="2 5" key="3">
    <citation type="journal article" date="2011" name="Nature">
        <title>The Medicago genome provides insight into the evolution of rhizobial symbioses.</title>
        <authorList>
            <person name="Young N.D."/>
            <person name="Debelle F."/>
            <person name="Oldroyd G.E."/>
            <person name="Geurts R."/>
            <person name="Cannon S.B."/>
            <person name="Udvardi M.K."/>
            <person name="Benedito V.A."/>
            <person name="Mayer K.F."/>
            <person name="Gouzy J."/>
            <person name="Schoof H."/>
            <person name="Van de Peer Y."/>
            <person name="Proost S."/>
            <person name="Cook D.R."/>
            <person name="Meyers B.C."/>
            <person name="Spannagl M."/>
            <person name="Cheung F."/>
            <person name="De Mita S."/>
            <person name="Krishnakumar V."/>
            <person name="Gundlach H."/>
            <person name="Zhou S."/>
            <person name="Mudge J."/>
            <person name="Bharti A.K."/>
            <person name="Murray J.D."/>
            <person name="Naoumkina M.A."/>
            <person name="Rosen B."/>
            <person name="Silverstein K.A."/>
            <person name="Tang H."/>
            <person name="Rombauts S."/>
            <person name="Zhao P.X."/>
            <person name="Zhou P."/>
            <person name="Barbe V."/>
            <person name="Bardou P."/>
            <person name="Bechner M."/>
            <person name="Bellec A."/>
            <person name="Berger A."/>
            <person name="Berges H."/>
            <person name="Bidwell S."/>
            <person name="Bisseling T."/>
            <person name="Choisne N."/>
            <person name="Couloux A."/>
            <person name="Denny R."/>
            <person name="Deshpande S."/>
            <person name="Dai X."/>
            <person name="Doyle J.J."/>
            <person name="Dudez A.M."/>
            <person name="Farmer A.D."/>
            <person name="Fouteau S."/>
            <person name="Franken C."/>
            <person name="Gibelin C."/>
            <person name="Gish J."/>
            <person name="Goldstein S."/>
            <person name="Gonzalez A.J."/>
            <person name="Green P.J."/>
            <person name="Hallab A."/>
            <person name="Hartog M."/>
            <person name="Hua A."/>
            <person name="Humphray S.J."/>
            <person name="Jeong D.H."/>
            <person name="Jing Y."/>
            <person name="Jocker A."/>
            <person name="Kenton S.M."/>
            <person name="Kim D.J."/>
            <person name="Klee K."/>
            <person name="Lai H."/>
            <person name="Lang C."/>
            <person name="Lin S."/>
            <person name="Macmil S.L."/>
            <person name="Magdelenat G."/>
            <person name="Matthews L."/>
            <person name="McCorrison J."/>
            <person name="Monaghan E.L."/>
            <person name="Mun J.H."/>
            <person name="Najar F.Z."/>
            <person name="Nicholson C."/>
            <person name="Noirot C."/>
            <person name="O'Bleness M."/>
            <person name="Paule C.R."/>
            <person name="Poulain J."/>
            <person name="Prion F."/>
            <person name="Qin B."/>
            <person name="Qu C."/>
            <person name="Retzel E.F."/>
            <person name="Riddle C."/>
            <person name="Sallet E."/>
            <person name="Samain S."/>
            <person name="Samson N."/>
            <person name="Sanders I."/>
            <person name="Saurat O."/>
            <person name="Scarpelli C."/>
            <person name="Schiex T."/>
            <person name="Segurens B."/>
            <person name="Severin A.J."/>
            <person name="Sherrier D.J."/>
            <person name="Shi R."/>
            <person name="Sims S."/>
            <person name="Singer S.R."/>
            <person name="Sinharoy S."/>
            <person name="Sterck L."/>
            <person name="Viollet A."/>
            <person name="Wang B.B."/>
            <person name="Wang K."/>
            <person name="Wang M."/>
            <person name="Wang X."/>
            <person name="Warfsmann J."/>
            <person name="Weissenbach J."/>
            <person name="White D.D."/>
            <person name="White J.D."/>
            <person name="Wiley G.B."/>
            <person name="Wincker P."/>
            <person name="Xing Y."/>
            <person name="Yang L."/>
            <person name="Yao Z."/>
            <person name="Ying F."/>
            <person name="Zhai J."/>
            <person name="Zhou L."/>
            <person name="Zuber A."/>
            <person name="Denarie J."/>
            <person name="Dixon R.A."/>
            <person name="May G.D."/>
            <person name="Schwartz D.C."/>
            <person name="Rogers J."/>
            <person name="Quetier F."/>
            <person name="Town C.D."/>
            <person name="Roe B.A."/>
        </authorList>
    </citation>
    <scope>NUCLEOTIDE SEQUENCE [LARGE SCALE GENOMIC DNA]</scope>
    <source>
        <strain evidence="2">A17</strain>
        <strain evidence="4 5">cv. Jemalong A17</strain>
    </source>
</reference>
<evidence type="ECO:0000313" key="4">
    <source>
        <dbReference type="EnsemblPlants" id="AES67596"/>
    </source>
</evidence>